<evidence type="ECO:0000313" key="1">
    <source>
        <dbReference type="EMBL" id="GCB90973.1"/>
    </source>
</evidence>
<dbReference type="RefSeq" id="WP_016573955.1">
    <property type="nucleotide sequence ID" value="NZ_BHXC01000006.1"/>
</dbReference>
<evidence type="ECO:0000313" key="2">
    <source>
        <dbReference type="Proteomes" id="UP000288351"/>
    </source>
</evidence>
<organism evidence="1 2">
    <name type="scientific">Streptomyces noursei</name>
    <name type="common">Streptomyces albulus</name>
    <dbReference type="NCBI Taxonomy" id="1971"/>
    <lineage>
        <taxon>Bacteria</taxon>
        <taxon>Bacillati</taxon>
        <taxon>Actinomycetota</taxon>
        <taxon>Actinomycetes</taxon>
        <taxon>Kitasatosporales</taxon>
        <taxon>Streptomycetaceae</taxon>
        <taxon>Streptomyces</taxon>
    </lineage>
</organism>
<dbReference type="AlphaFoldDB" id="A0A059W228"/>
<accession>A0A059W228</accession>
<dbReference type="Proteomes" id="UP000288351">
    <property type="component" value="Unassembled WGS sequence"/>
</dbReference>
<comment type="caution">
    <text evidence="1">The sequence shown here is derived from an EMBL/GenBank/DDBJ whole genome shotgun (WGS) entry which is preliminary data.</text>
</comment>
<proteinExistence type="predicted"/>
<name>A0A059W228_STRNR</name>
<sequence>MAEARAGNTDGADGAEDAPRARLEAARDYARQMAAELVAGRVWHDEDGRQMPFPPLGDPTRAHIVSYTVIAEVLDRAL</sequence>
<reference evidence="1 2" key="1">
    <citation type="journal article" date="2019" name="Microbiol. Resour. Announc.">
        <title>Draft Genome Sequence of the Most Traditional epsilon-Poly-l-Lysine Producer, Streptomyces albulus NBRC14147.</title>
        <authorList>
            <person name="Yamanaka K."/>
            <person name="Hamano Y."/>
        </authorList>
    </citation>
    <scope>NUCLEOTIDE SEQUENCE [LARGE SCALE GENOMIC DNA]</scope>
    <source>
        <strain evidence="1 2">NBRC 14147</strain>
    </source>
</reference>
<dbReference type="EMBL" id="BHXC01000006">
    <property type="protein sequence ID" value="GCB90973.1"/>
    <property type="molecule type" value="Genomic_DNA"/>
</dbReference>
<gene>
    <name evidence="1" type="ORF">SALB_03684</name>
</gene>
<protein>
    <submittedName>
        <fullName evidence="1">Uncharacterized protein</fullName>
    </submittedName>
</protein>